<dbReference type="AlphaFoldDB" id="A0A6C0ACF1"/>
<feature type="transmembrane region" description="Helical" evidence="1">
    <location>
        <begin position="20"/>
        <end position="39"/>
    </location>
</feature>
<name>A0A6C0ACF1_9ZZZZ</name>
<keyword evidence="1" id="KW-0812">Transmembrane</keyword>
<accession>A0A6C0ACF1</accession>
<reference evidence="2" key="1">
    <citation type="journal article" date="2020" name="Nature">
        <title>Giant virus diversity and host interactions through global metagenomics.</title>
        <authorList>
            <person name="Schulz F."/>
            <person name="Roux S."/>
            <person name="Paez-Espino D."/>
            <person name="Jungbluth S."/>
            <person name="Walsh D.A."/>
            <person name="Denef V.J."/>
            <person name="McMahon K.D."/>
            <person name="Konstantinidis K.T."/>
            <person name="Eloe-Fadrosh E.A."/>
            <person name="Kyrpides N.C."/>
            <person name="Woyke T."/>
        </authorList>
    </citation>
    <scope>NUCLEOTIDE SEQUENCE</scope>
    <source>
        <strain evidence="2">GVMAG-S-1004661-13</strain>
    </source>
</reference>
<feature type="transmembrane region" description="Helical" evidence="1">
    <location>
        <begin position="73"/>
        <end position="91"/>
    </location>
</feature>
<keyword evidence="1" id="KW-1133">Transmembrane helix</keyword>
<evidence type="ECO:0000256" key="1">
    <source>
        <dbReference type="SAM" id="Phobius"/>
    </source>
</evidence>
<proteinExistence type="predicted"/>
<dbReference type="EMBL" id="MN740543">
    <property type="protein sequence ID" value="QHS77190.1"/>
    <property type="molecule type" value="Genomic_DNA"/>
</dbReference>
<protein>
    <submittedName>
        <fullName evidence="2">Uncharacterized protein</fullName>
    </submittedName>
</protein>
<evidence type="ECO:0000313" key="2">
    <source>
        <dbReference type="EMBL" id="QHS77190.1"/>
    </source>
</evidence>
<organism evidence="2">
    <name type="scientific">viral metagenome</name>
    <dbReference type="NCBI Taxonomy" id="1070528"/>
    <lineage>
        <taxon>unclassified sequences</taxon>
        <taxon>metagenomes</taxon>
        <taxon>organismal metagenomes</taxon>
    </lineage>
</organism>
<sequence length="120" mass="14285">MLEDKIQSLQRMIFVNKGTFFVKILALMIGGVFAGYTATDMHPDFLKKFETWPYQFITFFLIAFSFFDSDLSKWWLMVVAALFFTAVLRLLRKYINKYHQKEDQKENAEKIALYKVNNFI</sequence>
<keyword evidence="1" id="KW-0472">Membrane</keyword>